<gene>
    <name evidence="3" type="ORF">ACFQ0P_05655</name>
</gene>
<comment type="similarity">
    <text evidence="1">Belongs to the Rv1128c/1148c/1588c/1702c/1945/3466 family.</text>
</comment>
<dbReference type="Proteomes" id="UP001597055">
    <property type="component" value="Unassembled WGS sequence"/>
</dbReference>
<dbReference type="Pfam" id="PF02720">
    <property type="entry name" value="DUF222"/>
    <property type="match status" value="1"/>
</dbReference>
<dbReference type="InterPro" id="IPR003615">
    <property type="entry name" value="HNH_nuc"/>
</dbReference>
<proteinExistence type="inferred from homology"/>
<name>A0ABW3AH08_9MICO</name>
<dbReference type="Pfam" id="PF01844">
    <property type="entry name" value="HNH"/>
    <property type="match status" value="1"/>
</dbReference>
<dbReference type="SMART" id="SM00507">
    <property type="entry name" value="HNHc"/>
    <property type="match status" value="1"/>
</dbReference>
<dbReference type="RefSeq" id="WP_204981133.1">
    <property type="nucleotide sequence ID" value="NZ_JBHTII010000001.1"/>
</dbReference>
<dbReference type="EMBL" id="JBHTII010000001">
    <property type="protein sequence ID" value="MFD0789876.1"/>
    <property type="molecule type" value="Genomic_DNA"/>
</dbReference>
<dbReference type="CDD" id="cd00085">
    <property type="entry name" value="HNHc"/>
    <property type="match status" value="1"/>
</dbReference>
<evidence type="ECO:0000256" key="1">
    <source>
        <dbReference type="ARBA" id="ARBA00023450"/>
    </source>
</evidence>
<keyword evidence="4" id="KW-1185">Reference proteome</keyword>
<feature type="domain" description="HNH nuclease" evidence="2">
    <location>
        <begin position="347"/>
        <end position="398"/>
    </location>
</feature>
<comment type="caution">
    <text evidence="3">The sequence shown here is derived from an EMBL/GenBank/DDBJ whole genome shotgun (WGS) entry which is preliminary data.</text>
</comment>
<reference evidence="4" key="1">
    <citation type="journal article" date="2019" name="Int. J. Syst. Evol. Microbiol.">
        <title>The Global Catalogue of Microorganisms (GCM) 10K type strain sequencing project: providing services to taxonomists for standard genome sequencing and annotation.</title>
        <authorList>
            <consortium name="The Broad Institute Genomics Platform"/>
            <consortium name="The Broad Institute Genome Sequencing Center for Infectious Disease"/>
            <person name="Wu L."/>
            <person name="Ma J."/>
        </authorList>
    </citation>
    <scope>NUCLEOTIDE SEQUENCE [LARGE SCALE GENOMIC DNA]</scope>
    <source>
        <strain evidence="4">CCUG 54523</strain>
    </source>
</reference>
<dbReference type="InterPro" id="IPR003870">
    <property type="entry name" value="DUF222"/>
</dbReference>
<evidence type="ECO:0000313" key="4">
    <source>
        <dbReference type="Proteomes" id="UP001597055"/>
    </source>
</evidence>
<dbReference type="InterPro" id="IPR002711">
    <property type="entry name" value="HNH"/>
</dbReference>
<sequence>MDHTALDRIGEALRALAAAGGDRPAAALSSAELVAVNEAFGALKRRVDAAFAPVAAEISRQSRRELGKDSFARRQGFSSPVALISTTTGTSVGEAVRIVQVGEATAARVSLTGEALPAKRPSLAAAVTAGVIGMTAAAAIVSLLDRLAVRVSAERLAAAEHQLVGLAPGLRPDELGKLLARAEAHLDPDGVEPRHEELRSERSLMLQERDGMLHLTGKLDPEAAAPVKAAIDALVGEGLRRNEHTGDADRDPRSVRQMQADALADLCRHAIGCDEVPTGPSATVVVRVDLADLEAGVGVATIDGLAQPVPASILRRLAADAQVIPCVLGGDSEILDWGRAKRLFTPAQKLAIAERDGGCVSCGAPPAWCHVHHLAWWQRDGGRTDLGNGVLLCTGCHHRLHGDGWEIRIDGPGVHAKVWLIPPPWVDAERRPRLAGKSRYTLIA</sequence>
<evidence type="ECO:0000259" key="2">
    <source>
        <dbReference type="SMART" id="SM00507"/>
    </source>
</evidence>
<organism evidence="3 4">
    <name type="scientific">Microbacterium insulae</name>
    <dbReference type="NCBI Taxonomy" id="483014"/>
    <lineage>
        <taxon>Bacteria</taxon>
        <taxon>Bacillati</taxon>
        <taxon>Actinomycetota</taxon>
        <taxon>Actinomycetes</taxon>
        <taxon>Micrococcales</taxon>
        <taxon>Microbacteriaceae</taxon>
        <taxon>Microbacterium</taxon>
    </lineage>
</organism>
<protein>
    <submittedName>
        <fullName evidence="3">DUF222 domain-containing protein</fullName>
    </submittedName>
</protein>
<evidence type="ECO:0000313" key="3">
    <source>
        <dbReference type="EMBL" id="MFD0789876.1"/>
    </source>
</evidence>
<dbReference type="Gene3D" id="1.10.30.50">
    <property type="match status" value="1"/>
</dbReference>
<accession>A0ABW3AH08</accession>